<feature type="modified residue" description="4-aspartylphosphate" evidence="4">
    <location>
        <position position="52"/>
    </location>
</feature>
<dbReference type="Proteomes" id="UP000186609">
    <property type="component" value="Chromosome"/>
</dbReference>
<dbReference type="GO" id="GO:0000160">
    <property type="term" value="P:phosphorelay signal transduction system"/>
    <property type="evidence" value="ECO:0007669"/>
    <property type="project" value="InterPro"/>
</dbReference>
<gene>
    <name evidence="7" type="ORF">RD110_22050</name>
</gene>
<organism evidence="7 8">
    <name type="scientific">Rhodoferax koreensis</name>
    <dbReference type="NCBI Taxonomy" id="1842727"/>
    <lineage>
        <taxon>Bacteria</taxon>
        <taxon>Pseudomonadati</taxon>
        <taxon>Pseudomonadota</taxon>
        <taxon>Betaproteobacteria</taxon>
        <taxon>Burkholderiales</taxon>
        <taxon>Comamonadaceae</taxon>
        <taxon>Rhodoferax</taxon>
    </lineage>
</organism>
<keyword evidence="4" id="KW-0597">Phosphoprotein</keyword>
<dbReference type="PANTHER" id="PTHR44688">
    <property type="entry name" value="DNA-BINDING TRANSCRIPTIONAL ACTIVATOR DEVR_DOSR"/>
    <property type="match status" value="1"/>
</dbReference>
<proteinExistence type="predicted"/>
<dbReference type="InterPro" id="IPR001789">
    <property type="entry name" value="Sig_transdc_resp-reg_receiver"/>
</dbReference>
<dbReference type="SMART" id="SM00421">
    <property type="entry name" value="HTH_LUXR"/>
    <property type="match status" value="1"/>
</dbReference>
<dbReference type="SUPFAM" id="SSF46894">
    <property type="entry name" value="C-terminal effector domain of the bipartite response regulators"/>
    <property type="match status" value="1"/>
</dbReference>
<evidence type="ECO:0000256" key="3">
    <source>
        <dbReference type="ARBA" id="ARBA00023163"/>
    </source>
</evidence>
<keyword evidence="8" id="KW-1185">Reference proteome</keyword>
<keyword evidence="1" id="KW-0805">Transcription regulation</keyword>
<accession>A0A1P8K0P1</accession>
<evidence type="ECO:0000259" key="5">
    <source>
        <dbReference type="PROSITE" id="PS50043"/>
    </source>
</evidence>
<evidence type="ECO:0000256" key="4">
    <source>
        <dbReference type="PROSITE-ProRule" id="PRU00169"/>
    </source>
</evidence>
<keyword evidence="3" id="KW-0804">Transcription</keyword>
<dbReference type="CDD" id="cd06170">
    <property type="entry name" value="LuxR_C_like"/>
    <property type="match status" value="1"/>
</dbReference>
<reference evidence="7 8" key="1">
    <citation type="submission" date="2017-01" db="EMBL/GenBank/DDBJ databases">
        <authorList>
            <person name="Mah S.A."/>
            <person name="Swanson W.J."/>
            <person name="Moy G.W."/>
            <person name="Vacquier V.D."/>
        </authorList>
    </citation>
    <scope>NUCLEOTIDE SEQUENCE [LARGE SCALE GENOMIC DNA]</scope>
    <source>
        <strain evidence="7 8">DCY110</strain>
    </source>
</reference>
<dbReference type="STRING" id="1842727.RD110_22050"/>
<dbReference type="Gene3D" id="3.40.50.2300">
    <property type="match status" value="1"/>
</dbReference>
<keyword evidence="2" id="KW-0238">DNA-binding</keyword>
<dbReference type="RefSeq" id="WP_076202028.1">
    <property type="nucleotide sequence ID" value="NZ_CP019236.1"/>
</dbReference>
<name>A0A1P8K0P1_9BURK</name>
<dbReference type="GO" id="GO:0003677">
    <property type="term" value="F:DNA binding"/>
    <property type="evidence" value="ECO:0007669"/>
    <property type="project" value="UniProtKB-KW"/>
</dbReference>
<evidence type="ECO:0000259" key="6">
    <source>
        <dbReference type="PROSITE" id="PS50110"/>
    </source>
</evidence>
<evidence type="ECO:0000256" key="2">
    <source>
        <dbReference type="ARBA" id="ARBA00023125"/>
    </source>
</evidence>
<dbReference type="InterPro" id="IPR011006">
    <property type="entry name" value="CheY-like_superfamily"/>
</dbReference>
<dbReference type="InterPro" id="IPR000792">
    <property type="entry name" value="Tscrpt_reg_LuxR_C"/>
</dbReference>
<dbReference type="PROSITE" id="PS50110">
    <property type="entry name" value="RESPONSE_REGULATORY"/>
    <property type="match status" value="1"/>
</dbReference>
<dbReference type="PROSITE" id="PS50043">
    <property type="entry name" value="HTH_LUXR_2"/>
    <property type="match status" value="1"/>
</dbReference>
<evidence type="ECO:0000313" key="8">
    <source>
        <dbReference type="Proteomes" id="UP000186609"/>
    </source>
</evidence>
<dbReference type="PRINTS" id="PR00038">
    <property type="entry name" value="HTHLUXR"/>
</dbReference>
<evidence type="ECO:0008006" key="9">
    <source>
        <dbReference type="Google" id="ProtNLM"/>
    </source>
</evidence>
<dbReference type="GO" id="GO:0006355">
    <property type="term" value="P:regulation of DNA-templated transcription"/>
    <property type="evidence" value="ECO:0007669"/>
    <property type="project" value="InterPro"/>
</dbReference>
<evidence type="ECO:0000313" key="7">
    <source>
        <dbReference type="EMBL" id="APW39566.1"/>
    </source>
</evidence>
<dbReference type="SUPFAM" id="SSF52172">
    <property type="entry name" value="CheY-like"/>
    <property type="match status" value="1"/>
</dbReference>
<dbReference type="InterPro" id="IPR016032">
    <property type="entry name" value="Sig_transdc_resp-reg_C-effctor"/>
</dbReference>
<dbReference type="KEGG" id="rhy:RD110_22050"/>
<evidence type="ECO:0000256" key="1">
    <source>
        <dbReference type="ARBA" id="ARBA00023015"/>
    </source>
</evidence>
<dbReference type="PANTHER" id="PTHR44688:SF16">
    <property type="entry name" value="DNA-BINDING TRANSCRIPTIONAL ACTIVATOR DEVR_DOSR"/>
    <property type="match status" value="1"/>
</dbReference>
<dbReference type="AlphaFoldDB" id="A0A1P8K0P1"/>
<protein>
    <recommendedName>
        <fullName evidence="9">HTH luxR-type domain-containing protein</fullName>
    </recommendedName>
</protein>
<feature type="domain" description="Response regulatory" evidence="6">
    <location>
        <begin position="8"/>
        <end position="112"/>
    </location>
</feature>
<dbReference type="EMBL" id="CP019236">
    <property type="protein sequence ID" value="APW39566.1"/>
    <property type="molecule type" value="Genomic_DNA"/>
</dbReference>
<feature type="domain" description="HTH luxR-type" evidence="5">
    <location>
        <begin position="128"/>
        <end position="193"/>
    </location>
</feature>
<dbReference type="Pfam" id="PF00196">
    <property type="entry name" value="GerE"/>
    <property type="match status" value="1"/>
</dbReference>
<sequence>MTSNLPIRIFVSHTDAIAQAGLSSACRNIDDFEVVEHCVSSSAYPVDIVATDFESGLALLSSPMDSDYGKVLIITTNDRESDIRLALKKGAKGYLLQGCSLEELATAIRQASAGSVYVGTHIAHRLAESIFEESLTLREEEVLQFVVEGFCNKEIARELGLAVGTIKSHLRTVFGKLNVKSRTHAVAVAERRGLVSRGRRLGGPGGRVRGSTLDKIPTARVFSP</sequence>